<proteinExistence type="predicted"/>
<organism evidence="2 3">
    <name type="scientific">Solanum stoloniferum</name>
    <dbReference type="NCBI Taxonomy" id="62892"/>
    <lineage>
        <taxon>Eukaryota</taxon>
        <taxon>Viridiplantae</taxon>
        <taxon>Streptophyta</taxon>
        <taxon>Embryophyta</taxon>
        <taxon>Tracheophyta</taxon>
        <taxon>Spermatophyta</taxon>
        <taxon>Magnoliopsida</taxon>
        <taxon>eudicotyledons</taxon>
        <taxon>Gunneridae</taxon>
        <taxon>Pentapetalae</taxon>
        <taxon>asterids</taxon>
        <taxon>lamiids</taxon>
        <taxon>Solanales</taxon>
        <taxon>Solanaceae</taxon>
        <taxon>Solanoideae</taxon>
        <taxon>Solaneae</taxon>
        <taxon>Solanum</taxon>
    </lineage>
</organism>
<evidence type="ECO:0000313" key="2">
    <source>
        <dbReference type="EMBL" id="KAL3324050.1"/>
    </source>
</evidence>
<dbReference type="AlphaFoldDB" id="A0ABD2QX89"/>
<evidence type="ECO:0000313" key="3">
    <source>
        <dbReference type="Proteomes" id="UP001627284"/>
    </source>
</evidence>
<dbReference type="EMBL" id="JBJKTR010000023">
    <property type="protein sequence ID" value="KAL3324050.1"/>
    <property type="molecule type" value="Genomic_DNA"/>
</dbReference>
<name>A0ABD2QX89_9SOLN</name>
<feature type="region of interest" description="Disordered" evidence="1">
    <location>
        <begin position="1"/>
        <end position="24"/>
    </location>
</feature>
<accession>A0ABD2QX89</accession>
<protein>
    <submittedName>
        <fullName evidence="2">Uncharacterized protein</fullName>
    </submittedName>
</protein>
<gene>
    <name evidence="2" type="ORF">AABB24_038297</name>
</gene>
<evidence type="ECO:0000256" key="1">
    <source>
        <dbReference type="SAM" id="MobiDB-lite"/>
    </source>
</evidence>
<sequence>MNSVIPQTDDQPEEQAEDVSTQNKRCRTQMHNVYARKERKLILLNRENQPVGPTNDVVIELSSFLGTLAGNVTFAHLIYLIRGAWTLNKIYGIIPRRNTLFLKLRTIGLR</sequence>
<reference evidence="2 3" key="1">
    <citation type="submission" date="2024-05" db="EMBL/GenBank/DDBJ databases">
        <title>De novo assembly of an allotetraploid wild potato.</title>
        <authorList>
            <person name="Hosaka A.J."/>
        </authorList>
    </citation>
    <scope>NUCLEOTIDE SEQUENCE [LARGE SCALE GENOMIC DNA]</scope>
    <source>
        <tissue evidence="2">Young leaves</tissue>
    </source>
</reference>
<comment type="caution">
    <text evidence="2">The sequence shown here is derived from an EMBL/GenBank/DDBJ whole genome shotgun (WGS) entry which is preliminary data.</text>
</comment>
<keyword evidence="3" id="KW-1185">Reference proteome</keyword>
<dbReference type="Proteomes" id="UP001627284">
    <property type="component" value="Unassembled WGS sequence"/>
</dbReference>